<evidence type="ECO:0000313" key="3">
    <source>
        <dbReference type="Proteomes" id="UP001202831"/>
    </source>
</evidence>
<dbReference type="InterPro" id="IPR043129">
    <property type="entry name" value="ATPase_NBD"/>
</dbReference>
<organism evidence="2 3">
    <name type="scientific">Shewanella corallii</name>
    <dbReference type="NCBI Taxonomy" id="560080"/>
    <lineage>
        <taxon>Bacteria</taxon>
        <taxon>Pseudomonadati</taxon>
        <taxon>Pseudomonadota</taxon>
        <taxon>Gammaproteobacteria</taxon>
        <taxon>Alteromonadales</taxon>
        <taxon>Shewanellaceae</taxon>
        <taxon>Shewanella</taxon>
    </lineage>
</organism>
<dbReference type="Proteomes" id="UP001202831">
    <property type="component" value="Unassembled WGS sequence"/>
</dbReference>
<comment type="caution">
    <text evidence="2">The sequence shown here is derived from an EMBL/GenBank/DDBJ whole genome shotgun (WGS) entry which is preliminary data.</text>
</comment>
<feature type="domain" description="Ppx/GppA phosphatase N-terminal" evidence="1">
    <location>
        <begin position="20"/>
        <end position="300"/>
    </location>
</feature>
<dbReference type="SUPFAM" id="SSF53067">
    <property type="entry name" value="Actin-like ATPase domain"/>
    <property type="match status" value="2"/>
</dbReference>
<name>A0ABT0N1Y7_9GAMM</name>
<dbReference type="PANTHER" id="PTHR30005">
    <property type="entry name" value="EXOPOLYPHOSPHATASE"/>
    <property type="match status" value="1"/>
</dbReference>
<evidence type="ECO:0000313" key="2">
    <source>
        <dbReference type="EMBL" id="MCL2912200.1"/>
    </source>
</evidence>
<protein>
    <submittedName>
        <fullName evidence="2">Exopolyphosphatase</fullName>
    </submittedName>
</protein>
<dbReference type="Pfam" id="PF02541">
    <property type="entry name" value="Ppx-GppA"/>
    <property type="match status" value="1"/>
</dbReference>
<accession>A0ABT0N1Y7</accession>
<dbReference type="Gene3D" id="3.30.420.150">
    <property type="entry name" value="Exopolyphosphatase. Domain 2"/>
    <property type="match status" value="1"/>
</dbReference>
<keyword evidence="3" id="KW-1185">Reference proteome</keyword>
<dbReference type="Gene3D" id="3.30.420.40">
    <property type="match status" value="1"/>
</dbReference>
<reference evidence="2 3" key="1">
    <citation type="submission" date="2022-01" db="EMBL/GenBank/DDBJ databases">
        <title>Whole genome-based taxonomy of the Shewanellaceae.</title>
        <authorList>
            <person name="Martin-Rodriguez A.J."/>
        </authorList>
    </citation>
    <scope>NUCLEOTIDE SEQUENCE [LARGE SCALE GENOMIC DNA]</scope>
    <source>
        <strain evidence="2 3">DSM 21332</strain>
    </source>
</reference>
<dbReference type="EMBL" id="JAKIKT010000001">
    <property type="protein sequence ID" value="MCL2912200.1"/>
    <property type="molecule type" value="Genomic_DNA"/>
</dbReference>
<gene>
    <name evidence="2" type="ORF">L2725_00140</name>
</gene>
<sequence>MRKTNYAAITLGSNSFNMLVAHTEGHRPKIIAKYKRKVRLAEGMGEDGRLQQSVMERGLDCLAMFGRMLDHHKVDRRNVAVIATATLRSVSNADEFSERAVPLLGCPIEVISGMREAELIYQGMVANTQGGGRRLVVDIGGASTEFIVGEGMEVLFKASVGFGCVTSSRQYFDSFPYSVKDFEDAAADAIRILGEKEQELRRLGWNGVVGASGSVQSVMELLAHRELPQIITKEVLLSIRDEILTQADARLTGITGLNAERVPTFAAGVAILIALFDQLHIDKLHLSGGALREGVLQQLAENLSH</sequence>
<dbReference type="RefSeq" id="WP_249246991.1">
    <property type="nucleotide sequence ID" value="NZ_JAKIKT010000001.1"/>
</dbReference>
<dbReference type="InterPro" id="IPR003695">
    <property type="entry name" value="Ppx_GppA_N"/>
</dbReference>
<proteinExistence type="predicted"/>
<dbReference type="InterPro" id="IPR050273">
    <property type="entry name" value="GppA/Ppx_hydrolase"/>
</dbReference>
<dbReference type="PANTHER" id="PTHR30005:SF0">
    <property type="entry name" value="RETROGRADE REGULATION PROTEIN 2"/>
    <property type="match status" value="1"/>
</dbReference>
<dbReference type="CDD" id="cd24053">
    <property type="entry name" value="ASKHA_NBD_EcPPX-GppA-like"/>
    <property type="match status" value="1"/>
</dbReference>
<evidence type="ECO:0000259" key="1">
    <source>
        <dbReference type="Pfam" id="PF02541"/>
    </source>
</evidence>